<feature type="domain" description="CxC2-like cysteine cluster KDZ transposase-associated" evidence="1">
    <location>
        <begin position="67"/>
        <end position="174"/>
    </location>
</feature>
<sequence length="911" mass="104373">MIRLEGHGDYTKDSLCRYCQEHAPTIQCKDCFLLELYCPSCTVERHRNLPLHHLQRWNGNYFERITLKSLGLCIQLGHRIGDTCCNPHRAFNDDFVIIDTTGIHEVALDFCACGTMQTHVKQLLRSQLFPATITDPKTAATFGVLKQYHLLSFESKTSAFEFYQGLARLSDNTGVDPPKELQDRYATFLRVVHEWRILKLLKHFARGHCPDGVVTTEPRQCAVLCPACPHPGKNLPEDWKNASLNKRWLYALFIGIDANFRLKRKLVSSDIVDPGISKGWSYFVEEKAYKSYLEDNKDRNQERSTCASHNAVNMADTKKSRGLAATGVGTVDCARHNMKLRNAVGDLQKGEKYVNMDYLFFSAMKHHNVIVLNVSYDIACQWSKHLWSRMSNLPSVFHLDYDKKSIKFLIPKFHLPAHIKPCQIDFSFNFSRHVGRTDGKAPERGWANINPIASSTKEMGPGSQCDMLDDHFGDWNWKCFTQLGRLTARKLANAIEQKADHQCELLELESCLLVQDISEWRIDVEAWEWDRMQSNPFKVRVAPETQATVWLELARIEAAELEYGTNISLHADVPPSILISSGMDLEEQQRCLSYEIVALGAHATDHQLAKVQQHANALRRKIDVWQDIQLLYMPFVSRLRANEECPHSSMDVTPAVEAINLWLPSGVGPDTQCSAQLHRFEWMLRYTQANDALKDIRNLLHLRSHLDKFKDNNIVGQAANTRARSTINKTEVKVSMAAERYEVARAALTTLAQILDEGPAWKDIFRPLNRNRDLKSLKDMWEKETEGTRHLLWIWKTPGVAEDASVGLHDALHIEWCKAHARAMRWEEEVDLLKEEQQRVIAFLDWQAGWWWSQQQGRESEFLDDCLREGLKAYAERQASLHRALSAHFQALWTTPTLPAATSIDTAMFTV</sequence>
<organism evidence="2 3">
    <name type="scientific">Suillus placidus</name>
    <dbReference type="NCBI Taxonomy" id="48579"/>
    <lineage>
        <taxon>Eukaryota</taxon>
        <taxon>Fungi</taxon>
        <taxon>Dikarya</taxon>
        <taxon>Basidiomycota</taxon>
        <taxon>Agaricomycotina</taxon>
        <taxon>Agaricomycetes</taxon>
        <taxon>Agaricomycetidae</taxon>
        <taxon>Boletales</taxon>
        <taxon>Suillineae</taxon>
        <taxon>Suillaceae</taxon>
        <taxon>Suillus</taxon>
    </lineage>
</organism>
<name>A0A9P6ZNW9_9AGAM</name>
<dbReference type="EMBL" id="JABBWD010000050">
    <property type="protein sequence ID" value="KAG1772947.1"/>
    <property type="molecule type" value="Genomic_DNA"/>
</dbReference>
<dbReference type="OrthoDB" id="3261436at2759"/>
<dbReference type="Proteomes" id="UP000714275">
    <property type="component" value="Unassembled WGS sequence"/>
</dbReference>
<dbReference type="PANTHER" id="PTHR33096">
    <property type="entry name" value="CXC2 DOMAIN-CONTAINING PROTEIN"/>
    <property type="match status" value="1"/>
</dbReference>
<gene>
    <name evidence="2" type="ORF">EV702DRAFT_1181193</name>
</gene>
<dbReference type="InterPro" id="IPR041457">
    <property type="entry name" value="CxC2_KDZ-assoc"/>
</dbReference>
<proteinExistence type="predicted"/>
<dbReference type="InterPro" id="IPR040521">
    <property type="entry name" value="KDZ"/>
</dbReference>
<protein>
    <recommendedName>
        <fullName evidence="1">CxC2-like cysteine cluster KDZ transposase-associated domain-containing protein</fullName>
    </recommendedName>
</protein>
<dbReference type="PANTHER" id="PTHR33096:SF1">
    <property type="entry name" value="CXC1-LIKE CYSTEINE CLUSTER ASSOCIATED WITH KDZ TRANSPOSASES DOMAIN-CONTAINING PROTEIN"/>
    <property type="match status" value="1"/>
</dbReference>
<comment type="caution">
    <text evidence="2">The sequence shown here is derived from an EMBL/GenBank/DDBJ whole genome shotgun (WGS) entry which is preliminary data.</text>
</comment>
<accession>A0A9P6ZNW9</accession>
<evidence type="ECO:0000259" key="1">
    <source>
        <dbReference type="Pfam" id="PF18803"/>
    </source>
</evidence>
<reference evidence="2" key="1">
    <citation type="journal article" date="2020" name="New Phytol.">
        <title>Comparative genomics reveals dynamic genome evolution in host specialist ectomycorrhizal fungi.</title>
        <authorList>
            <person name="Lofgren L.A."/>
            <person name="Nguyen N.H."/>
            <person name="Vilgalys R."/>
            <person name="Ruytinx J."/>
            <person name="Liao H.L."/>
            <person name="Branco S."/>
            <person name="Kuo A."/>
            <person name="LaButti K."/>
            <person name="Lipzen A."/>
            <person name="Andreopoulos W."/>
            <person name="Pangilinan J."/>
            <person name="Riley R."/>
            <person name="Hundley H."/>
            <person name="Na H."/>
            <person name="Barry K."/>
            <person name="Grigoriev I.V."/>
            <person name="Stajich J.E."/>
            <person name="Kennedy P.G."/>
        </authorList>
    </citation>
    <scope>NUCLEOTIDE SEQUENCE</scope>
    <source>
        <strain evidence="2">DOB743</strain>
    </source>
</reference>
<dbReference type="Pfam" id="PF18803">
    <property type="entry name" value="CxC2"/>
    <property type="match status" value="1"/>
</dbReference>
<evidence type="ECO:0000313" key="2">
    <source>
        <dbReference type="EMBL" id="KAG1772947.1"/>
    </source>
</evidence>
<dbReference type="CDD" id="cd19757">
    <property type="entry name" value="Bbox1"/>
    <property type="match status" value="1"/>
</dbReference>
<keyword evidence="3" id="KW-1185">Reference proteome</keyword>
<evidence type="ECO:0000313" key="3">
    <source>
        <dbReference type="Proteomes" id="UP000714275"/>
    </source>
</evidence>
<dbReference type="Pfam" id="PF18758">
    <property type="entry name" value="KDZ"/>
    <property type="match status" value="1"/>
</dbReference>
<dbReference type="AlphaFoldDB" id="A0A9P6ZNW9"/>